<dbReference type="EMBL" id="JAAOMA010000038">
    <property type="protein sequence ID" value="NHR07648.1"/>
    <property type="molecule type" value="Genomic_DNA"/>
</dbReference>
<keyword evidence="2" id="KW-1185">Reference proteome</keyword>
<name>A0ABX0LEH1_9NEIS</name>
<organism evidence="1 2">
    <name type="scientific">Chromobacterium fluminis</name>
    <dbReference type="NCBI Taxonomy" id="3044269"/>
    <lineage>
        <taxon>Bacteria</taxon>
        <taxon>Pseudomonadati</taxon>
        <taxon>Pseudomonadota</taxon>
        <taxon>Betaproteobacteria</taxon>
        <taxon>Neisseriales</taxon>
        <taxon>Chromobacteriaceae</taxon>
        <taxon>Chromobacterium</taxon>
    </lineage>
</organism>
<evidence type="ECO:0000313" key="1">
    <source>
        <dbReference type="EMBL" id="NHR07648.1"/>
    </source>
</evidence>
<dbReference type="Proteomes" id="UP001515641">
    <property type="component" value="Unassembled WGS sequence"/>
</dbReference>
<dbReference type="GO" id="GO:0005524">
    <property type="term" value="F:ATP binding"/>
    <property type="evidence" value="ECO:0007669"/>
    <property type="project" value="UniProtKB-KW"/>
</dbReference>
<evidence type="ECO:0000313" key="2">
    <source>
        <dbReference type="Proteomes" id="UP001515641"/>
    </source>
</evidence>
<comment type="caution">
    <text evidence="1">The sequence shown here is derived from an EMBL/GenBank/DDBJ whole genome shotgun (WGS) entry which is preliminary data.</text>
</comment>
<proteinExistence type="predicted"/>
<accession>A0ABX0LEH1</accession>
<keyword evidence="1" id="KW-0547">Nucleotide-binding</keyword>
<dbReference type="RefSeq" id="WP_166453420.1">
    <property type="nucleotide sequence ID" value="NZ_JAAOMA010000038.1"/>
</dbReference>
<gene>
    <name evidence="1" type="ORF">HA052_20890</name>
</gene>
<sequence length="176" mass="19176">MLYRAELRQAVVNALLQANTLAGQKVYAPRDLPTTPVSMPMILVQTPLERKVSLGRHAPLFATTATVAVNARVQGASVQQVEADLETLCEQIEEAVLTDYTVLKMVQQVAAVDTEIDVTSESRSHLGEAWIRFDMEFPQAYRPTITQPLTDMELTATVTSEGGPLSPPTTIGIPLT</sequence>
<protein>
    <submittedName>
        <fullName evidence="1">ATP-binding protein</fullName>
    </submittedName>
</protein>
<reference evidence="1 2" key="1">
    <citation type="submission" date="2020-03" db="EMBL/GenBank/DDBJ databases">
        <title>Draft genome sequence of environmentally isolated cultures.</title>
        <authorList>
            <person name="Wilson H.S."/>
            <person name="De Leon M.E."/>
        </authorList>
    </citation>
    <scope>NUCLEOTIDE SEQUENCE [LARGE SCALE GENOMIC DNA]</scope>
    <source>
        <strain evidence="1 2">HSC-31F16</strain>
    </source>
</reference>
<keyword evidence="1" id="KW-0067">ATP-binding</keyword>